<name>A0A382MTW1_9ZZZZ</name>
<feature type="non-terminal residue" evidence="1">
    <location>
        <position position="81"/>
    </location>
</feature>
<evidence type="ECO:0000313" key="1">
    <source>
        <dbReference type="EMBL" id="SVC52176.1"/>
    </source>
</evidence>
<feature type="non-terminal residue" evidence="1">
    <location>
        <position position="1"/>
    </location>
</feature>
<sequence>VSFSGNTETRLAESSSGYYYNETLINTNLQYDAFTNWIQLEYSDPPELGRGINGVRKMRLEYDNGPVKLKLGDLYEIWGRG</sequence>
<organism evidence="1">
    <name type="scientific">marine metagenome</name>
    <dbReference type="NCBI Taxonomy" id="408172"/>
    <lineage>
        <taxon>unclassified sequences</taxon>
        <taxon>metagenomes</taxon>
        <taxon>ecological metagenomes</taxon>
    </lineage>
</organism>
<gene>
    <name evidence="1" type="ORF">METZ01_LOCUS305030</name>
</gene>
<protein>
    <submittedName>
        <fullName evidence="1">Uncharacterized protein</fullName>
    </submittedName>
</protein>
<dbReference type="AlphaFoldDB" id="A0A382MTW1"/>
<reference evidence="1" key="1">
    <citation type="submission" date="2018-05" db="EMBL/GenBank/DDBJ databases">
        <authorList>
            <person name="Lanie J.A."/>
            <person name="Ng W.-L."/>
            <person name="Kazmierczak K.M."/>
            <person name="Andrzejewski T.M."/>
            <person name="Davidsen T.M."/>
            <person name="Wayne K.J."/>
            <person name="Tettelin H."/>
            <person name="Glass J.I."/>
            <person name="Rusch D."/>
            <person name="Podicherti R."/>
            <person name="Tsui H.-C.T."/>
            <person name="Winkler M.E."/>
        </authorList>
    </citation>
    <scope>NUCLEOTIDE SEQUENCE</scope>
</reference>
<accession>A0A382MTW1</accession>
<proteinExistence type="predicted"/>
<dbReference type="EMBL" id="UINC01095804">
    <property type="protein sequence ID" value="SVC52176.1"/>
    <property type="molecule type" value="Genomic_DNA"/>
</dbReference>